<dbReference type="Pfam" id="PF00582">
    <property type="entry name" value="Usp"/>
    <property type="match status" value="1"/>
</dbReference>
<dbReference type="Proteomes" id="UP000001192">
    <property type="component" value="Plasmid pBPHY01"/>
</dbReference>
<dbReference type="InterPro" id="IPR014729">
    <property type="entry name" value="Rossmann-like_a/b/a_fold"/>
</dbReference>
<dbReference type="PANTHER" id="PTHR46268:SF6">
    <property type="entry name" value="UNIVERSAL STRESS PROTEIN UP12"/>
    <property type="match status" value="1"/>
</dbReference>
<dbReference type="SUPFAM" id="SSF52402">
    <property type="entry name" value="Adenine nucleotide alpha hydrolases-like"/>
    <property type="match status" value="1"/>
</dbReference>
<keyword evidence="3" id="KW-0614">Plasmid</keyword>
<geneLocation type="plasmid" evidence="3 4">
    <name>pBPHY01</name>
</geneLocation>
<dbReference type="HOGENOM" id="CLU_049301_11_0_4"/>
<feature type="domain" description="UspA" evidence="2">
    <location>
        <begin position="1"/>
        <end position="147"/>
    </location>
</feature>
<dbReference type="RefSeq" id="WP_012404790.1">
    <property type="nucleotide sequence ID" value="NC_010625.1"/>
</dbReference>
<dbReference type="OrthoDB" id="8547832at2"/>
<evidence type="ECO:0000313" key="4">
    <source>
        <dbReference type="Proteomes" id="UP000001192"/>
    </source>
</evidence>
<protein>
    <submittedName>
        <fullName evidence="3">UspA domain protein</fullName>
    </submittedName>
</protein>
<accession>B2JUA6</accession>
<reference evidence="4" key="1">
    <citation type="journal article" date="2014" name="Stand. Genomic Sci.">
        <title>Complete genome sequence of Burkholderia phymatum STM815(T), a broad host range and efficient nitrogen-fixing symbiont of Mimosa species.</title>
        <authorList>
            <person name="Moulin L."/>
            <person name="Klonowska A."/>
            <person name="Caroline B."/>
            <person name="Booth K."/>
            <person name="Vriezen J.A."/>
            <person name="Melkonian R."/>
            <person name="James E.K."/>
            <person name="Young J.P."/>
            <person name="Bena G."/>
            <person name="Hauser L."/>
            <person name="Land M."/>
            <person name="Kyrpides N."/>
            <person name="Bruce D."/>
            <person name="Chain P."/>
            <person name="Copeland A."/>
            <person name="Pitluck S."/>
            <person name="Woyke T."/>
            <person name="Lizotte-Waniewski M."/>
            <person name="Bristow J."/>
            <person name="Riley M."/>
        </authorList>
    </citation>
    <scope>NUCLEOTIDE SEQUENCE [LARGE SCALE GENOMIC DNA]</scope>
    <source>
        <strain evidence="4">DSM 17167 / CIP 108236 / LMG 21445 / STM815</strain>
        <plasmid evidence="4">Plasmid pBPHY01</plasmid>
    </source>
</reference>
<dbReference type="KEGG" id="bph:Bphy_5552"/>
<evidence type="ECO:0000256" key="1">
    <source>
        <dbReference type="ARBA" id="ARBA00008791"/>
    </source>
</evidence>
<dbReference type="InterPro" id="IPR006016">
    <property type="entry name" value="UspA"/>
</dbReference>
<dbReference type="PANTHER" id="PTHR46268">
    <property type="entry name" value="STRESS RESPONSE PROTEIN NHAX"/>
    <property type="match status" value="1"/>
</dbReference>
<comment type="similarity">
    <text evidence="1">Belongs to the universal stress protein A family.</text>
</comment>
<keyword evidence="4" id="KW-1185">Reference proteome</keyword>
<dbReference type="PRINTS" id="PR01438">
    <property type="entry name" value="UNVRSLSTRESS"/>
</dbReference>
<name>B2JUA6_PARP8</name>
<dbReference type="CDD" id="cd00293">
    <property type="entry name" value="USP-like"/>
    <property type="match status" value="1"/>
</dbReference>
<proteinExistence type="inferred from homology"/>
<evidence type="ECO:0000313" key="3">
    <source>
        <dbReference type="EMBL" id="ACC74628.1"/>
    </source>
</evidence>
<dbReference type="Gene3D" id="3.40.50.620">
    <property type="entry name" value="HUPs"/>
    <property type="match status" value="1"/>
</dbReference>
<organism evidence="3 4">
    <name type="scientific">Paraburkholderia phymatum (strain DSM 17167 / CIP 108236 / LMG 21445 / STM815)</name>
    <name type="common">Burkholderia phymatum</name>
    <dbReference type="NCBI Taxonomy" id="391038"/>
    <lineage>
        <taxon>Bacteria</taxon>
        <taxon>Pseudomonadati</taxon>
        <taxon>Pseudomonadota</taxon>
        <taxon>Betaproteobacteria</taxon>
        <taxon>Burkholderiales</taxon>
        <taxon>Burkholderiaceae</taxon>
        <taxon>Paraburkholderia</taxon>
    </lineage>
</organism>
<gene>
    <name evidence="3" type="ordered locus">Bphy_5552</name>
</gene>
<dbReference type="InterPro" id="IPR006015">
    <property type="entry name" value="Universal_stress_UspA"/>
</dbReference>
<evidence type="ECO:0000259" key="2">
    <source>
        <dbReference type="Pfam" id="PF00582"/>
    </source>
</evidence>
<sequence length="150" mass="15966">MYPRIMVAIDGSDTSKLALDEAIRIAKAGPSNVLAVLVFESEAEVVGYGGLVIPNSQVEELRATALSILGEAKETLDQNGVAGGGELIEKPSEKIDIATLLQQQAERWEANLVVLGTHGRRGLQRMVIGSVAESFVRQSNCPVLLVRGKG</sequence>
<dbReference type="AlphaFoldDB" id="B2JUA6"/>
<dbReference type="EMBL" id="CP001045">
    <property type="protein sequence ID" value="ACC74628.1"/>
    <property type="molecule type" value="Genomic_DNA"/>
</dbReference>